<gene>
    <name evidence="9" type="primary">Notch2</name>
    <name evidence="9" type="ORF">AWC38_SpisGene22129</name>
</gene>
<evidence type="ECO:0000313" key="9">
    <source>
        <dbReference type="EMBL" id="PFX13756.1"/>
    </source>
</evidence>
<dbReference type="InterPro" id="IPR000152">
    <property type="entry name" value="EGF-type_Asp/Asn_hydroxyl_site"/>
</dbReference>
<comment type="caution">
    <text evidence="6">Lacks conserved residue(s) required for the propagation of feature annotation.</text>
</comment>
<dbReference type="PROSITE" id="PS50022">
    <property type="entry name" value="FA58C_3"/>
    <property type="match status" value="1"/>
</dbReference>
<dbReference type="FunFam" id="2.10.25.10:FF:000006">
    <property type="entry name" value="Versican core protein-like isoform 1"/>
    <property type="match status" value="1"/>
</dbReference>
<dbReference type="SUPFAM" id="SSF49785">
    <property type="entry name" value="Galactose-binding domain-like"/>
    <property type="match status" value="1"/>
</dbReference>
<keyword evidence="1 6" id="KW-0245">EGF-like domain</keyword>
<dbReference type="PROSITE" id="PS01186">
    <property type="entry name" value="EGF_2"/>
    <property type="match status" value="1"/>
</dbReference>
<keyword evidence="4 6" id="KW-1015">Disulfide bond</keyword>
<dbReference type="OrthoDB" id="6071166at2759"/>
<feature type="disulfide bond" evidence="6">
    <location>
        <begin position="474"/>
        <end position="483"/>
    </location>
</feature>
<dbReference type="PROSITE" id="PS01187">
    <property type="entry name" value="EGF_CA"/>
    <property type="match status" value="1"/>
</dbReference>
<dbReference type="STRING" id="50429.A0A2B4R9C6"/>
<dbReference type="Pfam" id="PF08005">
    <property type="entry name" value="PHR"/>
    <property type="match status" value="1"/>
</dbReference>
<dbReference type="EMBL" id="LSMT01000902">
    <property type="protein sequence ID" value="PFX13756.1"/>
    <property type="molecule type" value="Genomic_DNA"/>
</dbReference>
<accession>A0A2B4R9C6</accession>
<dbReference type="SUPFAM" id="SSF57196">
    <property type="entry name" value="EGF/Laminin"/>
    <property type="match status" value="2"/>
</dbReference>
<evidence type="ECO:0000313" key="10">
    <source>
        <dbReference type="Proteomes" id="UP000225706"/>
    </source>
</evidence>
<dbReference type="GO" id="GO:0005112">
    <property type="term" value="F:Notch binding"/>
    <property type="evidence" value="ECO:0007669"/>
    <property type="project" value="TreeGrafter"/>
</dbReference>
<dbReference type="PROSITE" id="PS00010">
    <property type="entry name" value="ASX_HYDROXYL"/>
    <property type="match status" value="2"/>
</dbReference>
<dbReference type="SMART" id="SM00179">
    <property type="entry name" value="EGF_CA"/>
    <property type="match status" value="2"/>
</dbReference>
<evidence type="ECO:0000256" key="2">
    <source>
        <dbReference type="ARBA" id="ARBA00022729"/>
    </source>
</evidence>
<dbReference type="GO" id="GO:0007219">
    <property type="term" value="P:Notch signaling pathway"/>
    <property type="evidence" value="ECO:0007669"/>
    <property type="project" value="TreeGrafter"/>
</dbReference>
<feature type="domain" description="EGF-like" evidence="8">
    <location>
        <begin position="449"/>
        <end position="484"/>
    </location>
</feature>
<dbReference type="PANTHER" id="PTHR12916">
    <property type="entry name" value="CYTOCHROME C OXIDASE POLYPEPTIDE VIC-2"/>
    <property type="match status" value="1"/>
</dbReference>
<sequence>MVMKSLKFGASARFVRIVLPPFDKRMKIGKEMPGYKVELFRCSNNGSAWRGNTVPLPIGIGIESGAIPDNQFTSTSPLSPEYGAHFSRLNSKSGGGAWCAASCDPSAYLQIDLGRVSFIRELDVQSKHDHSGSTNAVLSFYLEYSVDGAAWEYYKANGANKLFLGSTLRNLAIRHKLLIPVNARFVRFRPKTCINKACIRVELYSYQDTVGPDVPVIFGRSLLLKETGNMLIACKSEVGRFERHCKSTSDGGGTWTELPKNILNVVAYDPVSDIYYGVSTNKKTFLRNKFSLFMEWVAISKNIWRKVKDSPTLVTATEVPFMPVLKEAVNDPYDALTLPASIAFKRKRRSTASHDMWGSSSRGLLFKASGATVWKTVLSWIDYPYDMRVGCLGLPCESGTCEETPNEGYKYINECASNPCTNGGQCKDEVNGFSCVCSPGFTGNQCEIDFDECASNPCLGGVCADHVNQYTCICNPGKTGKHCEFESFNCWRSTVSNNYPTWPVTGKFDKIAFSLSADHYVLGIRVGSTSPERVDVTVTVKITHSDGCVIVTKTISHRFPDWTSDPVFFDQAVLLTAGQQYIAASHVAAPNYNYFSLRKYKEGASSVQCGGITVTFSKVSPAEFADSNGSNVLEGRVPALILRSP</sequence>
<evidence type="ECO:0000259" key="8">
    <source>
        <dbReference type="PROSITE" id="PS50026"/>
    </source>
</evidence>
<dbReference type="PRINTS" id="PR00010">
    <property type="entry name" value="EGFBLOOD"/>
</dbReference>
<evidence type="ECO:0000256" key="5">
    <source>
        <dbReference type="ARBA" id="ARBA00023180"/>
    </source>
</evidence>
<dbReference type="InterPro" id="IPR000421">
    <property type="entry name" value="FA58C"/>
</dbReference>
<protein>
    <submittedName>
        <fullName evidence="9">Neurogenic locus notch-like protein 2</fullName>
    </submittedName>
</protein>
<dbReference type="CDD" id="cd00054">
    <property type="entry name" value="EGF_CA"/>
    <property type="match status" value="2"/>
</dbReference>
<dbReference type="Gene3D" id="2.60.120.820">
    <property type="entry name" value="PHR domain"/>
    <property type="match status" value="1"/>
</dbReference>
<evidence type="ECO:0000256" key="4">
    <source>
        <dbReference type="ARBA" id="ARBA00023157"/>
    </source>
</evidence>
<dbReference type="InterPro" id="IPR000742">
    <property type="entry name" value="EGF"/>
</dbReference>
<dbReference type="PROSITE" id="PS50026">
    <property type="entry name" value="EGF_3"/>
    <property type="match status" value="2"/>
</dbReference>
<dbReference type="Gene3D" id="2.60.120.260">
    <property type="entry name" value="Galactose-binding domain-like"/>
    <property type="match status" value="1"/>
</dbReference>
<dbReference type="SMART" id="SM00231">
    <property type="entry name" value="FA58C"/>
    <property type="match status" value="1"/>
</dbReference>
<feature type="domain" description="EGF-like" evidence="8">
    <location>
        <begin position="411"/>
        <end position="447"/>
    </location>
</feature>
<dbReference type="InterPro" id="IPR012983">
    <property type="entry name" value="PHR"/>
</dbReference>
<dbReference type="CDD" id="cd00057">
    <property type="entry name" value="FA58C"/>
    <property type="match status" value="1"/>
</dbReference>
<feature type="domain" description="F5/8 type C" evidence="7">
    <location>
        <begin position="55"/>
        <end position="206"/>
    </location>
</feature>
<keyword evidence="5" id="KW-0325">Glycoprotein</keyword>
<feature type="disulfide bond" evidence="6">
    <location>
        <begin position="453"/>
        <end position="463"/>
    </location>
</feature>
<evidence type="ECO:0000256" key="3">
    <source>
        <dbReference type="ARBA" id="ARBA00022737"/>
    </source>
</evidence>
<dbReference type="Pfam" id="PF00754">
    <property type="entry name" value="F5_F8_type_C"/>
    <property type="match status" value="1"/>
</dbReference>
<proteinExistence type="predicted"/>
<dbReference type="Proteomes" id="UP000225706">
    <property type="component" value="Unassembled WGS sequence"/>
</dbReference>
<dbReference type="GO" id="GO:0005509">
    <property type="term" value="F:calcium ion binding"/>
    <property type="evidence" value="ECO:0007669"/>
    <property type="project" value="InterPro"/>
</dbReference>
<keyword evidence="2" id="KW-0732">Signal</keyword>
<keyword evidence="3" id="KW-0677">Repeat</keyword>
<name>A0A2B4R9C6_STYPI</name>
<feature type="disulfide bond" evidence="6">
    <location>
        <begin position="437"/>
        <end position="446"/>
    </location>
</feature>
<dbReference type="InterPro" id="IPR001881">
    <property type="entry name" value="EGF-like_Ca-bd_dom"/>
</dbReference>
<dbReference type="Gene3D" id="2.10.25.10">
    <property type="entry name" value="Laminin"/>
    <property type="match status" value="2"/>
</dbReference>
<evidence type="ECO:0000256" key="6">
    <source>
        <dbReference type="PROSITE-ProRule" id="PRU00076"/>
    </source>
</evidence>
<dbReference type="SMART" id="SM00181">
    <property type="entry name" value="EGF"/>
    <property type="match status" value="2"/>
</dbReference>
<organism evidence="9 10">
    <name type="scientific">Stylophora pistillata</name>
    <name type="common">Smooth cauliflower coral</name>
    <dbReference type="NCBI Taxonomy" id="50429"/>
    <lineage>
        <taxon>Eukaryota</taxon>
        <taxon>Metazoa</taxon>
        <taxon>Cnidaria</taxon>
        <taxon>Anthozoa</taxon>
        <taxon>Hexacorallia</taxon>
        <taxon>Scleractinia</taxon>
        <taxon>Astrocoeniina</taxon>
        <taxon>Pocilloporidae</taxon>
        <taxon>Stylophora</taxon>
    </lineage>
</organism>
<evidence type="ECO:0000259" key="7">
    <source>
        <dbReference type="PROSITE" id="PS50022"/>
    </source>
</evidence>
<keyword evidence="10" id="KW-1185">Reference proteome</keyword>
<dbReference type="AlphaFoldDB" id="A0A2B4R9C6"/>
<comment type="caution">
    <text evidence="9">The sequence shown here is derived from an EMBL/GenBank/DDBJ whole genome shotgun (WGS) entry which is preliminary data.</text>
</comment>
<dbReference type="InterPro" id="IPR018097">
    <property type="entry name" value="EGF_Ca-bd_CS"/>
</dbReference>
<dbReference type="Pfam" id="PF00008">
    <property type="entry name" value="EGF"/>
    <property type="match status" value="2"/>
</dbReference>
<reference evidence="10" key="1">
    <citation type="journal article" date="2017" name="bioRxiv">
        <title>Comparative analysis of the genomes of Stylophora pistillata and Acropora digitifera provides evidence for extensive differences between species of corals.</title>
        <authorList>
            <person name="Voolstra C.R."/>
            <person name="Li Y."/>
            <person name="Liew Y.J."/>
            <person name="Baumgarten S."/>
            <person name="Zoccola D."/>
            <person name="Flot J.-F."/>
            <person name="Tambutte S."/>
            <person name="Allemand D."/>
            <person name="Aranda M."/>
        </authorList>
    </citation>
    <scope>NUCLEOTIDE SEQUENCE [LARGE SCALE GENOMIC DNA]</scope>
</reference>
<evidence type="ECO:0000256" key="1">
    <source>
        <dbReference type="ARBA" id="ARBA00022536"/>
    </source>
</evidence>
<dbReference type="InterPro" id="IPR008979">
    <property type="entry name" value="Galactose-bd-like_sf"/>
</dbReference>
<dbReference type="InterPro" id="IPR038648">
    <property type="entry name" value="PHR_sf"/>
</dbReference>
<dbReference type="PANTHER" id="PTHR12916:SF9">
    <property type="entry name" value="NEUROGENIC LOCUS NOTCH HOMOLOG PROTEIN 1-RELATED"/>
    <property type="match status" value="1"/>
</dbReference>
<dbReference type="FunFam" id="2.10.25.10:FF:000122">
    <property type="entry name" value="Protein crumbs homolog 2"/>
    <property type="match status" value="1"/>
</dbReference>
<dbReference type="PROSITE" id="PS00022">
    <property type="entry name" value="EGF_1"/>
    <property type="match status" value="2"/>
</dbReference>